<reference evidence="3" key="1">
    <citation type="journal article" date="2017" name="Nat. Commun.">
        <title>The asparagus genome sheds light on the origin and evolution of a young Y chromosome.</title>
        <authorList>
            <person name="Harkess A."/>
            <person name="Zhou J."/>
            <person name="Xu C."/>
            <person name="Bowers J.E."/>
            <person name="Van der Hulst R."/>
            <person name="Ayyampalayam S."/>
            <person name="Mercati F."/>
            <person name="Riccardi P."/>
            <person name="McKain M.R."/>
            <person name="Kakrana A."/>
            <person name="Tang H."/>
            <person name="Ray J."/>
            <person name="Groenendijk J."/>
            <person name="Arikit S."/>
            <person name="Mathioni S.M."/>
            <person name="Nakano M."/>
            <person name="Shan H."/>
            <person name="Telgmann-Rauber A."/>
            <person name="Kanno A."/>
            <person name="Yue Z."/>
            <person name="Chen H."/>
            <person name="Li W."/>
            <person name="Chen Y."/>
            <person name="Xu X."/>
            <person name="Zhang Y."/>
            <person name="Luo S."/>
            <person name="Chen H."/>
            <person name="Gao J."/>
            <person name="Mao Z."/>
            <person name="Pires J.C."/>
            <person name="Luo M."/>
            <person name="Kudrna D."/>
            <person name="Wing R.A."/>
            <person name="Meyers B.C."/>
            <person name="Yi K."/>
            <person name="Kong H."/>
            <person name="Lavrijsen P."/>
            <person name="Sunseri F."/>
            <person name="Falavigna A."/>
            <person name="Ye Y."/>
            <person name="Leebens-Mack J.H."/>
            <person name="Chen G."/>
        </authorList>
    </citation>
    <scope>NUCLEOTIDE SEQUENCE [LARGE SCALE GENOMIC DNA]</scope>
    <source>
        <strain evidence="3">cv. DH0086</strain>
    </source>
</reference>
<gene>
    <name evidence="2" type="ORF">A4U43_C07F23280</name>
</gene>
<dbReference type="Gramene" id="ONK64210">
    <property type="protein sequence ID" value="ONK64210"/>
    <property type="gene ID" value="A4U43_C07F23280"/>
</dbReference>
<organism evidence="2 3">
    <name type="scientific">Asparagus officinalis</name>
    <name type="common">Garden asparagus</name>
    <dbReference type="NCBI Taxonomy" id="4686"/>
    <lineage>
        <taxon>Eukaryota</taxon>
        <taxon>Viridiplantae</taxon>
        <taxon>Streptophyta</taxon>
        <taxon>Embryophyta</taxon>
        <taxon>Tracheophyta</taxon>
        <taxon>Spermatophyta</taxon>
        <taxon>Magnoliopsida</taxon>
        <taxon>Liliopsida</taxon>
        <taxon>Asparagales</taxon>
        <taxon>Asparagaceae</taxon>
        <taxon>Asparagoideae</taxon>
        <taxon>Asparagus</taxon>
    </lineage>
</organism>
<proteinExistence type="predicted"/>
<evidence type="ECO:0000313" key="3">
    <source>
        <dbReference type="Proteomes" id="UP000243459"/>
    </source>
</evidence>
<evidence type="ECO:0000256" key="1">
    <source>
        <dbReference type="SAM" id="MobiDB-lite"/>
    </source>
</evidence>
<feature type="compositionally biased region" description="Basic residues" evidence="1">
    <location>
        <begin position="70"/>
        <end position="96"/>
    </location>
</feature>
<feature type="region of interest" description="Disordered" evidence="1">
    <location>
        <begin position="187"/>
        <end position="226"/>
    </location>
</feature>
<keyword evidence="3" id="KW-1185">Reference proteome</keyword>
<sequence>MEDCDVLLLEGLSQPIDESITQPVDSSYYGPAQAQEAQEDVHAQQVTTPKKKVTIATPKKATVSANEKRTPKKATPKRKVTNPSISKKKLTPRRATKLSTSSETLSQEVVTESASLDEMLSAQQQSSPSSDSDDSVEDKNYRIDPRETYVDDDFEEDGLFDEFSNNGKGSKRRLFKRKKTGGSNFRDVDVLSELNNEPRETVNVDGNGSVPEPNNEDKEAVNDSAHSDDSFQAAIFLSGTYMLY</sequence>
<feature type="compositionally biased region" description="Acidic residues" evidence="1">
    <location>
        <begin position="150"/>
        <end position="160"/>
    </location>
</feature>
<protein>
    <submittedName>
        <fullName evidence="2">Uncharacterized protein</fullName>
    </submittedName>
</protein>
<feature type="compositionally biased region" description="Basic and acidic residues" evidence="1">
    <location>
        <begin position="137"/>
        <end position="149"/>
    </location>
</feature>
<evidence type="ECO:0000313" key="2">
    <source>
        <dbReference type="EMBL" id="ONK64210.1"/>
    </source>
</evidence>
<dbReference type="AlphaFoldDB" id="A0A5P1EJH6"/>
<dbReference type="Proteomes" id="UP000243459">
    <property type="component" value="Chromosome 7"/>
</dbReference>
<feature type="region of interest" description="Disordered" evidence="1">
    <location>
        <begin position="15"/>
        <end position="175"/>
    </location>
</feature>
<feature type="compositionally biased region" description="Low complexity" evidence="1">
    <location>
        <begin position="121"/>
        <end position="130"/>
    </location>
</feature>
<feature type="compositionally biased region" description="Basic and acidic residues" evidence="1">
    <location>
        <begin position="215"/>
        <end position="226"/>
    </location>
</feature>
<accession>A0A5P1EJH6</accession>
<name>A0A5P1EJH6_ASPOF</name>
<dbReference type="EMBL" id="CM007387">
    <property type="protein sequence ID" value="ONK64210.1"/>
    <property type="molecule type" value="Genomic_DNA"/>
</dbReference>
<feature type="compositionally biased region" description="Polar residues" evidence="1">
    <location>
        <begin position="97"/>
        <end position="114"/>
    </location>
</feature>